<evidence type="ECO:0000259" key="4">
    <source>
        <dbReference type="PROSITE" id="PS51379"/>
    </source>
</evidence>
<gene>
    <name evidence="5" type="ORF">ENV54_05990</name>
</gene>
<dbReference type="PANTHER" id="PTHR43534:SF1">
    <property type="entry name" value="4FE-4S CLUSTER CONTAINING PARA FAMILY ATPASE PROTEIN"/>
    <property type="match status" value="1"/>
</dbReference>
<dbReference type="PROSITE" id="PS00198">
    <property type="entry name" value="4FE4S_FER_1"/>
    <property type="match status" value="1"/>
</dbReference>
<evidence type="ECO:0000256" key="3">
    <source>
        <dbReference type="ARBA" id="ARBA00023014"/>
    </source>
</evidence>
<dbReference type="CDD" id="cd03110">
    <property type="entry name" value="SIMIBI_bact_arch"/>
    <property type="match status" value="1"/>
</dbReference>
<dbReference type="Gene3D" id="3.30.70.20">
    <property type="match status" value="1"/>
</dbReference>
<accession>A0A7C4EUQ6</accession>
<protein>
    <submittedName>
        <fullName evidence="5">(4Fe-4S)-binding protein</fullName>
    </submittedName>
</protein>
<dbReference type="SUPFAM" id="SSF54862">
    <property type="entry name" value="4Fe-4S ferredoxins"/>
    <property type="match status" value="1"/>
</dbReference>
<dbReference type="PROSITE" id="PS51379">
    <property type="entry name" value="4FE4S_FER_2"/>
    <property type="match status" value="2"/>
</dbReference>
<evidence type="ECO:0000313" key="5">
    <source>
        <dbReference type="EMBL" id="HGH60833.1"/>
    </source>
</evidence>
<proteinExistence type="predicted"/>
<keyword evidence="2" id="KW-0408">Iron</keyword>
<dbReference type="AlphaFoldDB" id="A0A7C4EUQ6"/>
<dbReference type="Pfam" id="PF01656">
    <property type="entry name" value="CbiA"/>
    <property type="match status" value="1"/>
</dbReference>
<dbReference type="Gene3D" id="3.40.50.300">
    <property type="entry name" value="P-loop containing nucleotide triphosphate hydrolases"/>
    <property type="match status" value="1"/>
</dbReference>
<comment type="caution">
    <text evidence="5">The sequence shown here is derived from an EMBL/GenBank/DDBJ whole genome shotgun (WGS) entry which is preliminary data.</text>
</comment>
<organism evidence="5">
    <name type="scientific">Desulfomonile tiedjei</name>
    <dbReference type="NCBI Taxonomy" id="2358"/>
    <lineage>
        <taxon>Bacteria</taxon>
        <taxon>Pseudomonadati</taxon>
        <taxon>Thermodesulfobacteriota</taxon>
        <taxon>Desulfomonilia</taxon>
        <taxon>Desulfomonilales</taxon>
        <taxon>Desulfomonilaceae</taxon>
        <taxon>Desulfomonile</taxon>
    </lineage>
</organism>
<dbReference type="SUPFAM" id="SSF52540">
    <property type="entry name" value="P-loop containing nucleoside triphosphate hydrolases"/>
    <property type="match status" value="1"/>
</dbReference>
<dbReference type="GO" id="GO:0046872">
    <property type="term" value="F:metal ion binding"/>
    <property type="evidence" value="ECO:0007669"/>
    <property type="project" value="UniProtKB-KW"/>
</dbReference>
<dbReference type="GO" id="GO:0051536">
    <property type="term" value="F:iron-sulfur cluster binding"/>
    <property type="evidence" value="ECO:0007669"/>
    <property type="project" value="UniProtKB-KW"/>
</dbReference>
<dbReference type="InterPro" id="IPR017900">
    <property type="entry name" value="4Fe4S_Fe_S_CS"/>
</dbReference>
<name>A0A7C4EUQ6_9BACT</name>
<dbReference type="InterPro" id="IPR027417">
    <property type="entry name" value="P-loop_NTPase"/>
</dbReference>
<dbReference type="EMBL" id="DTGT01000185">
    <property type="protein sequence ID" value="HGH60833.1"/>
    <property type="molecule type" value="Genomic_DNA"/>
</dbReference>
<evidence type="ECO:0000256" key="2">
    <source>
        <dbReference type="ARBA" id="ARBA00023004"/>
    </source>
</evidence>
<dbReference type="PANTHER" id="PTHR43534">
    <property type="entry name" value="MIND SUPERFAMILY P-LOOP ATPASE CONTAINING AN INSERTED FERREDOXIN DOMAIN"/>
    <property type="match status" value="1"/>
</dbReference>
<dbReference type="InterPro" id="IPR002586">
    <property type="entry name" value="CobQ/CobB/MinD/ParA_Nub-bd_dom"/>
</dbReference>
<feature type="domain" description="4Fe-4S ferredoxin-type" evidence="4">
    <location>
        <begin position="85"/>
        <end position="114"/>
    </location>
</feature>
<keyword evidence="3" id="KW-0411">Iron-sulfur</keyword>
<dbReference type="Pfam" id="PF00037">
    <property type="entry name" value="Fer4"/>
    <property type="match status" value="1"/>
</dbReference>
<keyword evidence="1" id="KW-0479">Metal-binding</keyword>
<reference evidence="5" key="1">
    <citation type="journal article" date="2020" name="mSystems">
        <title>Genome- and Community-Level Interaction Insights into Carbon Utilization and Element Cycling Functions of Hydrothermarchaeota in Hydrothermal Sediment.</title>
        <authorList>
            <person name="Zhou Z."/>
            <person name="Liu Y."/>
            <person name="Xu W."/>
            <person name="Pan J."/>
            <person name="Luo Z.H."/>
            <person name="Li M."/>
        </authorList>
    </citation>
    <scope>NUCLEOTIDE SEQUENCE [LARGE SCALE GENOMIC DNA]</scope>
    <source>
        <strain evidence="5">SpSt-769</strain>
    </source>
</reference>
<feature type="domain" description="4Fe-4S ferredoxin-type" evidence="4">
    <location>
        <begin position="59"/>
        <end position="84"/>
    </location>
</feature>
<dbReference type="InterPro" id="IPR017896">
    <property type="entry name" value="4Fe4S_Fe-S-bd"/>
</dbReference>
<evidence type="ECO:0000256" key="1">
    <source>
        <dbReference type="ARBA" id="ARBA00022723"/>
    </source>
</evidence>
<sequence>MREIVIISGKGGTGKTSLTACFAMLAENKVLADCDVDAPDLHLLVAPRVRHEEDFSGGVTASIDLEKCVECGLCREKCRYGAISEDFVVKDYACEGCGVCFHVCPENAVSLTEGINGKWFISDTRYGPMVHAALYPGRENSGKLVALVRNQAKVLARKMSLGLVLVDGAPGVGCPVISSVTGADHVVIVTEPTLSGLHDMERALGLVKSFRIPCSIVINKYDINEDVSDRIETKSREESAPVLGRIPYDERLIHAMVHGRPLLDENRNSPAAKAIRDIWNRLQEAVKETA</sequence>